<dbReference type="Gene3D" id="1.10.510.10">
    <property type="entry name" value="Transferase(Phosphotransferase) domain 1"/>
    <property type="match status" value="1"/>
</dbReference>
<evidence type="ECO:0000256" key="5">
    <source>
        <dbReference type="ARBA" id="ARBA00022840"/>
    </source>
</evidence>
<comment type="caution">
    <text evidence="11">The sequence shown here is derived from an EMBL/GenBank/DDBJ whole genome shotgun (WGS) entry which is preliminary data.</text>
</comment>
<dbReference type="InterPro" id="IPR030616">
    <property type="entry name" value="Aur-like"/>
</dbReference>
<feature type="compositionally biased region" description="Acidic residues" evidence="9">
    <location>
        <begin position="29"/>
        <end position="41"/>
    </location>
</feature>
<feature type="domain" description="Protein kinase" evidence="10">
    <location>
        <begin position="384"/>
        <end position="709"/>
    </location>
</feature>
<feature type="active site" description="Proton acceptor" evidence="6">
    <location>
        <position position="530"/>
    </location>
</feature>
<evidence type="ECO:0000256" key="7">
    <source>
        <dbReference type="PIRSR" id="PIRSR630616-2"/>
    </source>
</evidence>
<feature type="region of interest" description="Disordered" evidence="9">
    <location>
        <begin position="673"/>
        <end position="709"/>
    </location>
</feature>
<reference evidence="11 12" key="1">
    <citation type="submission" date="2017-03" db="EMBL/GenBank/DDBJ databases">
        <title>Genomes of endolithic fungi from Antarctica.</title>
        <authorList>
            <person name="Coleine C."/>
            <person name="Masonjones S."/>
            <person name="Stajich J.E."/>
        </authorList>
    </citation>
    <scope>NUCLEOTIDE SEQUENCE [LARGE SCALE GENOMIC DNA]</scope>
    <source>
        <strain evidence="11 12">CCFEE 5187</strain>
    </source>
</reference>
<dbReference type="GO" id="GO:0004674">
    <property type="term" value="F:protein serine/threonine kinase activity"/>
    <property type="evidence" value="ECO:0007669"/>
    <property type="project" value="UniProtKB-KW"/>
</dbReference>
<evidence type="ECO:0000256" key="4">
    <source>
        <dbReference type="ARBA" id="ARBA00022777"/>
    </source>
</evidence>
<dbReference type="InterPro" id="IPR008271">
    <property type="entry name" value="Ser/Thr_kinase_AS"/>
</dbReference>
<feature type="compositionally biased region" description="Polar residues" evidence="9">
    <location>
        <begin position="228"/>
        <end position="253"/>
    </location>
</feature>
<proteinExistence type="predicted"/>
<evidence type="ECO:0000256" key="3">
    <source>
        <dbReference type="ARBA" id="ARBA00022741"/>
    </source>
</evidence>
<keyword evidence="5 7" id="KW-0067">ATP-binding</keyword>
<keyword evidence="12" id="KW-1185">Reference proteome</keyword>
<dbReference type="Pfam" id="PF00069">
    <property type="entry name" value="Pkinase"/>
    <property type="match status" value="1"/>
</dbReference>
<evidence type="ECO:0000313" key="11">
    <source>
        <dbReference type="EMBL" id="TKA63574.1"/>
    </source>
</evidence>
<feature type="region of interest" description="Disordered" evidence="9">
    <location>
        <begin position="325"/>
        <end position="362"/>
    </location>
</feature>
<dbReference type="SMART" id="SM00220">
    <property type="entry name" value="S_TKc"/>
    <property type="match status" value="1"/>
</dbReference>
<dbReference type="STRING" id="331657.A0A4U0WKH3"/>
<feature type="region of interest" description="Disordered" evidence="9">
    <location>
        <begin position="74"/>
        <end position="132"/>
    </location>
</feature>
<evidence type="ECO:0000256" key="9">
    <source>
        <dbReference type="SAM" id="MobiDB-lite"/>
    </source>
</evidence>
<dbReference type="Proteomes" id="UP000308768">
    <property type="component" value="Unassembled WGS sequence"/>
</dbReference>
<feature type="region of interest" description="Disordered" evidence="9">
    <location>
        <begin position="192"/>
        <end position="280"/>
    </location>
</feature>
<dbReference type="PANTHER" id="PTHR24350">
    <property type="entry name" value="SERINE/THREONINE-PROTEIN KINASE IAL-RELATED"/>
    <property type="match status" value="1"/>
</dbReference>
<organism evidence="11 12">
    <name type="scientific">Cryomyces minteri</name>
    <dbReference type="NCBI Taxonomy" id="331657"/>
    <lineage>
        <taxon>Eukaryota</taxon>
        <taxon>Fungi</taxon>
        <taxon>Dikarya</taxon>
        <taxon>Ascomycota</taxon>
        <taxon>Pezizomycotina</taxon>
        <taxon>Dothideomycetes</taxon>
        <taxon>Dothideomycetes incertae sedis</taxon>
        <taxon>Cryomyces</taxon>
    </lineage>
</organism>
<feature type="compositionally biased region" description="Low complexity" evidence="9">
    <location>
        <begin position="74"/>
        <end position="89"/>
    </location>
</feature>
<keyword evidence="4" id="KW-0418">Kinase</keyword>
<evidence type="ECO:0000313" key="12">
    <source>
        <dbReference type="Proteomes" id="UP000308768"/>
    </source>
</evidence>
<evidence type="ECO:0000256" key="1">
    <source>
        <dbReference type="ARBA" id="ARBA00022527"/>
    </source>
</evidence>
<dbReference type="SUPFAM" id="SSF56112">
    <property type="entry name" value="Protein kinase-like (PK-like)"/>
    <property type="match status" value="1"/>
</dbReference>
<protein>
    <recommendedName>
        <fullName evidence="10">Protein kinase domain-containing protein</fullName>
    </recommendedName>
</protein>
<dbReference type="PROSITE" id="PS00108">
    <property type="entry name" value="PROTEIN_KINASE_ST"/>
    <property type="match status" value="1"/>
</dbReference>
<feature type="binding site" evidence="7">
    <location>
        <begin position="534"/>
        <end position="535"/>
    </location>
    <ligand>
        <name>ATP</name>
        <dbReference type="ChEBI" id="CHEBI:30616"/>
    </ligand>
</feature>
<name>A0A4U0WKH3_9PEZI</name>
<keyword evidence="3 7" id="KW-0547">Nucleotide-binding</keyword>
<feature type="compositionally biased region" description="Acidic residues" evidence="9">
    <location>
        <begin position="692"/>
        <end position="702"/>
    </location>
</feature>
<accession>A0A4U0WKH3</accession>
<feature type="cross-link" description="Glycyl lysine isopeptide (Lys-Gly) (interchain with G-Cter in SUMO2)" evidence="8">
    <location>
        <position position="532"/>
    </location>
</feature>
<dbReference type="EMBL" id="NAJN01001384">
    <property type="protein sequence ID" value="TKA63574.1"/>
    <property type="molecule type" value="Genomic_DNA"/>
</dbReference>
<evidence type="ECO:0000259" key="10">
    <source>
        <dbReference type="PROSITE" id="PS50011"/>
    </source>
</evidence>
<gene>
    <name evidence="11" type="ORF">B0A49_11070</name>
</gene>
<keyword evidence="1" id="KW-0723">Serine/threonine-protein kinase</keyword>
<evidence type="ECO:0000256" key="6">
    <source>
        <dbReference type="PIRSR" id="PIRSR630616-1"/>
    </source>
</evidence>
<feature type="compositionally biased region" description="Polar residues" evidence="9">
    <location>
        <begin position="264"/>
        <end position="280"/>
    </location>
</feature>
<feature type="binding site" evidence="7">
    <location>
        <position position="563"/>
    </location>
    <ligand>
        <name>ATP</name>
        <dbReference type="ChEBI" id="CHEBI:30616"/>
    </ligand>
</feature>
<dbReference type="PROSITE" id="PS50011">
    <property type="entry name" value="PROTEIN_KINASE_DOM"/>
    <property type="match status" value="1"/>
</dbReference>
<feature type="compositionally biased region" description="Basic and acidic residues" evidence="9">
    <location>
        <begin position="8"/>
        <end position="17"/>
    </location>
</feature>
<feature type="region of interest" description="Disordered" evidence="9">
    <location>
        <begin position="1"/>
        <end position="54"/>
    </location>
</feature>
<evidence type="ECO:0000256" key="8">
    <source>
        <dbReference type="PIRSR" id="PIRSR630616-3"/>
    </source>
</evidence>
<sequence>MSGVERFLPLRERDLSLRDAPAVTASPDAEPEMDLDLDQDQDQDRRDTIKGPQSIAALEAAAATQRVFERNAALPATSTPPYTSTPPATVQAARHPHTPASLGLHIHTDLSPSTSGNSSPTPRPPLSRNVSNAPLITETPVETMPHHSATQPIHIQGQMLRTVSSTSMDSQDSSILLSPALASLTHMTPLPSPLMVGDSPGPWKRLRAHSKSASLGSLGSSGGRREFNSSQQENNVPFSSPTSPYRSRKSYSNLKPAAMEAHSANVQAQQDHNTASHGSNRSISEFVPEALHNVRPRHVSALSHTLTESKSLPQMHREEYLAAQRGRIKAPSTNDPAKTLPSPPPSNISLGDSEEGDDGSRIDVEPSIECLAVRYGASEKRRLFYAVRLLGQGTFSKVVLATSTPPSTTPTITAGSIDEAALPAHSLVAIKIVEHGPAGGADEERVELSLKREVAMLREVKGYPSLTNLKAFDCTDERALLVLEYCPGGDLFDMASERRDVLTPGVVQRMFAELVGAVRFLHTRWIVHRDIKLENVLVNLPPSTLPLLPAPSAHPHPLITLTDLGLSRHIPAPPASPLLTTRCGSEDYAAPEILLGQPYDGRATDAWALGVLLYALVEGRLPFDPLPGARSGRGRAVHRIARCEWAWCRFGDEEGEWAGARVVVDGLLKKSRAATDADDADDMDADARVDVDLGDGDGEDVEAQAGAER</sequence>
<keyword evidence="2" id="KW-0808">Transferase</keyword>
<dbReference type="InterPro" id="IPR000719">
    <property type="entry name" value="Prot_kinase_dom"/>
</dbReference>
<dbReference type="OrthoDB" id="410920at2759"/>
<dbReference type="InterPro" id="IPR011009">
    <property type="entry name" value="Kinase-like_dom_sf"/>
</dbReference>
<dbReference type="GO" id="GO:0005524">
    <property type="term" value="F:ATP binding"/>
    <property type="evidence" value="ECO:0007669"/>
    <property type="project" value="UniProtKB-KW"/>
</dbReference>
<evidence type="ECO:0000256" key="2">
    <source>
        <dbReference type="ARBA" id="ARBA00022679"/>
    </source>
</evidence>
<dbReference type="AlphaFoldDB" id="A0A4U0WKH3"/>
<feature type="compositionally biased region" description="Low complexity" evidence="9">
    <location>
        <begin position="111"/>
        <end position="120"/>
    </location>
</feature>